<dbReference type="SMART" id="SM00176">
    <property type="entry name" value="RAN"/>
    <property type="match status" value="1"/>
</dbReference>
<dbReference type="Proteomes" id="UP000663842">
    <property type="component" value="Unassembled WGS sequence"/>
</dbReference>
<protein>
    <recommendedName>
        <fullName evidence="9">Ras-related protein Rab</fullName>
    </recommendedName>
</protein>
<dbReference type="Proteomes" id="UP000663856">
    <property type="component" value="Unassembled WGS sequence"/>
</dbReference>
<dbReference type="GO" id="GO:0005764">
    <property type="term" value="C:lysosome"/>
    <property type="evidence" value="ECO:0007669"/>
    <property type="project" value="TreeGrafter"/>
</dbReference>
<dbReference type="GO" id="GO:0005525">
    <property type="term" value="F:GTP binding"/>
    <property type="evidence" value="ECO:0007669"/>
    <property type="project" value="UniProtKB-KW"/>
</dbReference>
<dbReference type="AlphaFoldDB" id="A0A819I4U4"/>
<dbReference type="GO" id="GO:0045335">
    <property type="term" value="C:phagocytic vesicle"/>
    <property type="evidence" value="ECO:0007669"/>
    <property type="project" value="TreeGrafter"/>
</dbReference>
<dbReference type="Pfam" id="PF00071">
    <property type="entry name" value="Ras"/>
    <property type="match status" value="2"/>
</dbReference>
<dbReference type="InterPro" id="IPR027417">
    <property type="entry name" value="P-loop_NTPase"/>
</dbReference>
<dbReference type="FunFam" id="3.40.50.300:FF:001800">
    <property type="entry name" value="Rab family GTPase"/>
    <property type="match status" value="1"/>
</dbReference>
<evidence type="ECO:0000313" key="7">
    <source>
        <dbReference type="EMBL" id="CAF3910953.1"/>
    </source>
</evidence>
<dbReference type="PROSITE" id="PS51419">
    <property type="entry name" value="RAB"/>
    <property type="match status" value="2"/>
</dbReference>
<dbReference type="InterPro" id="IPR001806">
    <property type="entry name" value="Small_GTPase"/>
</dbReference>
<evidence type="ECO:0008006" key="9">
    <source>
        <dbReference type="Google" id="ProtNLM"/>
    </source>
</evidence>
<dbReference type="Proteomes" id="UP000663866">
    <property type="component" value="Unassembled WGS sequence"/>
</dbReference>
<dbReference type="GO" id="GO:0008333">
    <property type="term" value="P:endosome to lysosome transport"/>
    <property type="evidence" value="ECO:0007669"/>
    <property type="project" value="TreeGrafter"/>
</dbReference>
<dbReference type="SUPFAM" id="SSF52540">
    <property type="entry name" value="P-loop containing nucleoside triphosphate hydrolases"/>
    <property type="match status" value="2"/>
</dbReference>
<dbReference type="PROSITE" id="PS51420">
    <property type="entry name" value="RHO"/>
    <property type="match status" value="1"/>
</dbReference>
<organism evidence="7 8">
    <name type="scientific">Rotaria magnacalcarata</name>
    <dbReference type="NCBI Taxonomy" id="392030"/>
    <lineage>
        <taxon>Eukaryota</taxon>
        <taxon>Metazoa</taxon>
        <taxon>Spiralia</taxon>
        <taxon>Gnathifera</taxon>
        <taxon>Rotifera</taxon>
        <taxon>Eurotatoria</taxon>
        <taxon>Bdelloidea</taxon>
        <taxon>Philodinida</taxon>
        <taxon>Philodinidae</taxon>
        <taxon>Rotaria</taxon>
    </lineage>
</organism>
<evidence type="ECO:0000313" key="6">
    <source>
        <dbReference type="EMBL" id="CAF3850673.1"/>
    </source>
</evidence>
<dbReference type="EMBL" id="CAJOBG010001258">
    <property type="protein sequence ID" value="CAF3910953.1"/>
    <property type="molecule type" value="Genomic_DNA"/>
</dbReference>
<dbReference type="EMBL" id="CAJNRF010014817">
    <property type="protein sequence ID" value="CAF2161679.1"/>
    <property type="molecule type" value="Genomic_DNA"/>
</dbReference>
<dbReference type="FunFam" id="3.40.50.300:FF:001447">
    <property type="entry name" value="Ras-related protein Rab-1B"/>
    <property type="match status" value="1"/>
</dbReference>
<keyword evidence="8" id="KW-1185">Reference proteome</keyword>
<sequence>MTASASSSPSSSSSSSSSSSTDQLKIVLIGDSATGKHCYLKRLTHNIFTTDTRTNDECDIISAKIKIDQNTDIPIQIFNIAGSQRGKTKIKQYFKNIDGYIIMFDITRGETYDNVIGWKNFIDSVNSPAKLPCLLVANKCDLELDDVLNVTMNSMENYCQAVGFSCYYKVSNMNNTNIKQSLQSLINEIMKQRIISPAKFPSMSLANTKQEYTLKVLVIGDIGTGKTALIQRYVSNTFAGAYRSTIGTDIAMKKIQYNDHTIVNLHIWDIAGQERFGIMTHLYYKRAAGCLIVFDVSKPPTLTNGAAKWKVDFDNKVNIDENTQVPCLLVGNKCDLLKEGIISSETQMTEFCQRNKFTRWYETSARDNINIGKVFLTLVEEMMQNIDTMKDVVKRRPSTVVDIQNMTPISNNNNRCCHV</sequence>
<evidence type="ECO:0000256" key="1">
    <source>
        <dbReference type="ARBA" id="ARBA00006270"/>
    </source>
</evidence>
<keyword evidence="2" id="KW-0547">Nucleotide-binding</keyword>
<dbReference type="GO" id="GO:0003924">
    <property type="term" value="F:GTPase activity"/>
    <property type="evidence" value="ECO:0007669"/>
    <property type="project" value="InterPro"/>
</dbReference>
<dbReference type="Proteomes" id="UP000663887">
    <property type="component" value="Unassembled WGS sequence"/>
</dbReference>
<comment type="similarity">
    <text evidence="1">Belongs to the small GTPase superfamily. Rab family.</text>
</comment>
<keyword evidence="3" id="KW-0342">GTP-binding</keyword>
<proteinExistence type="inferred from homology"/>
<evidence type="ECO:0000256" key="3">
    <source>
        <dbReference type="ARBA" id="ARBA00023134"/>
    </source>
</evidence>
<evidence type="ECO:0000313" key="4">
    <source>
        <dbReference type="EMBL" id="CAF2145969.1"/>
    </source>
</evidence>
<comment type="caution">
    <text evidence="7">The sequence shown here is derived from an EMBL/GenBank/DDBJ whole genome shotgun (WGS) entry which is preliminary data.</text>
</comment>
<dbReference type="InterPro" id="IPR005225">
    <property type="entry name" value="Small_GTP-bd"/>
</dbReference>
<dbReference type="SMART" id="SM00174">
    <property type="entry name" value="RHO"/>
    <property type="match status" value="1"/>
</dbReference>
<dbReference type="PANTHER" id="PTHR47981:SF39">
    <property type="entry name" value="RAS-RELATED PROTEIN RAB"/>
    <property type="match status" value="1"/>
</dbReference>
<name>A0A819I4U4_9BILA</name>
<dbReference type="PANTHER" id="PTHR47981">
    <property type="entry name" value="RAB FAMILY"/>
    <property type="match status" value="1"/>
</dbReference>
<evidence type="ECO:0000313" key="5">
    <source>
        <dbReference type="EMBL" id="CAF2161679.1"/>
    </source>
</evidence>
<dbReference type="GO" id="GO:0090385">
    <property type="term" value="P:phagosome-lysosome fusion"/>
    <property type="evidence" value="ECO:0007669"/>
    <property type="project" value="TreeGrafter"/>
</dbReference>
<dbReference type="SMART" id="SM00175">
    <property type="entry name" value="RAB"/>
    <property type="match status" value="2"/>
</dbReference>
<evidence type="ECO:0000256" key="2">
    <source>
        <dbReference type="ARBA" id="ARBA00022741"/>
    </source>
</evidence>
<accession>A0A819I4U4</accession>
<dbReference type="PROSITE" id="PS51421">
    <property type="entry name" value="RAS"/>
    <property type="match status" value="2"/>
</dbReference>
<dbReference type="SMART" id="SM00173">
    <property type="entry name" value="RAS"/>
    <property type="match status" value="1"/>
</dbReference>
<dbReference type="EMBL" id="CAJNRG010013141">
    <property type="protein sequence ID" value="CAF2145969.1"/>
    <property type="molecule type" value="Genomic_DNA"/>
</dbReference>
<evidence type="ECO:0000313" key="8">
    <source>
        <dbReference type="Proteomes" id="UP000663866"/>
    </source>
</evidence>
<gene>
    <name evidence="7" type="ORF">OVN521_LOCUS10034</name>
    <name evidence="6" type="ORF">UXM345_LOCUS7806</name>
    <name evidence="5" type="ORF">WKI299_LOCUS32237</name>
    <name evidence="4" type="ORF">XDN619_LOCUS27717</name>
</gene>
<dbReference type="Gene3D" id="3.40.50.300">
    <property type="entry name" value="P-loop containing nucleotide triphosphate hydrolases"/>
    <property type="match status" value="2"/>
</dbReference>
<dbReference type="EMBL" id="CAJOBF010000660">
    <property type="protein sequence ID" value="CAF3850673.1"/>
    <property type="molecule type" value="Genomic_DNA"/>
</dbReference>
<dbReference type="GO" id="GO:0005770">
    <property type="term" value="C:late endosome"/>
    <property type="evidence" value="ECO:0007669"/>
    <property type="project" value="TreeGrafter"/>
</dbReference>
<reference evidence="7" key="1">
    <citation type="submission" date="2021-02" db="EMBL/GenBank/DDBJ databases">
        <authorList>
            <person name="Nowell W R."/>
        </authorList>
    </citation>
    <scope>NUCLEOTIDE SEQUENCE</scope>
</reference>
<dbReference type="NCBIfam" id="TIGR00231">
    <property type="entry name" value="small_GTP"/>
    <property type="match status" value="2"/>
</dbReference>
<dbReference type="PRINTS" id="PR00449">
    <property type="entry name" value="RASTRNSFRMNG"/>
</dbReference>